<evidence type="ECO:0000313" key="2">
    <source>
        <dbReference type="Proteomes" id="UP000188268"/>
    </source>
</evidence>
<organism evidence="1 2">
    <name type="scientific">Corchorus capsularis</name>
    <name type="common">Jute</name>
    <dbReference type="NCBI Taxonomy" id="210143"/>
    <lineage>
        <taxon>Eukaryota</taxon>
        <taxon>Viridiplantae</taxon>
        <taxon>Streptophyta</taxon>
        <taxon>Embryophyta</taxon>
        <taxon>Tracheophyta</taxon>
        <taxon>Spermatophyta</taxon>
        <taxon>Magnoliopsida</taxon>
        <taxon>eudicotyledons</taxon>
        <taxon>Gunneridae</taxon>
        <taxon>Pentapetalae</taxon>
        <taxon>rosids</taxon>
        <taxon>malvids</taxon>
        <taxon>Malvales</taxon>
        <taxon>Malvaceae</taxon>
        <taxon>Grewioideae</taxon>
        <taxon>Apeibeae</taxon>
        <taxon>Corchorus</taxon>
    </lineage>
</organism>
<sequence length="53" mass="6044">MADLTFKLLFGKEKWQISGLLDGPWSKHFISGRAWTEIKARYRYSGRAGPGQS</sequence>
<dbReference type="Proteomes" id="UP000188268">
    <property type="component" value="Unassembled WGS sequence"/>
</dbReference>
<dbReference type="AlphaFoldDB" id="A0A1R3J095"/>
<dbReference type="Gramene" id="OMO88257">
    <property type="protein sequence ID" value="OMO88257"/>
    <property type="gene ID" value="CCACVL1_08505"/>
</dbReference>
<evidence type="ECO:0000313" key="1">
    <source>
        <dbReference type="EMBL" id="OMO88257.1"/>
    </source>
</evidence>
<dbReference type="EMBL" id="AWWV01009049">
    <property type="protein sequence ID" value="OMO88257.1"/>
    <property type="molecule type" value="Genomic_DNA"/>
</dbReference>
<keyword evidence="2" id="KW-1185">Reference proteome</keyword>
<proteinExistence type="predicted"/>
<accession>A0A1R3J095</accession>
<name>A0A1R3J095_COCAP</name>
<reference evidence="1 2" key="1">
    <citation type="submission" date="2013-09" db="EMBL/GenBank/DDBJ databases">
        <title>Corchorus capsularis genome sequencing.</title>
        <authorList>
            <person name="Alam M."/>
            <person name="Haque M.S."/>
            <person name="Islam M.S."/>
            <person name="Emdad E.M."/>
            <person name="Islam M.M."/>
            <person name="Ahmed B."/>
            <person name="Halim A."/>
            <person name="Hossen Q.M.M."/>
            <person name="Hossain M.Z."/>
            <person name="Ahmed R."/>
            <person name="Khan M.M."/>
            <person name="Islam R."/>
            <person name="Rashid M.M."/>
            <person name="Khan S.A."/>
            <person name="Rahman M.S."/>
            <person name="Alam M."/>
        </authorList>
    </citation>
    <scope>NUCLEOTIDE SEQUENCE [LARGE SCALE GENOMIC DNA]</scope>
    <source>
        <strain evidence="2">cv. CVL-1</strain>
        <tissue evidence="1">Whole seedling</tissue>
    </source>
</reference>
<comment type="caution">
    <text evidence="1">The sequence shown here is derived from an EMBL/GenBank/DDBJ whole genome shotgun (WGS) entry which is preliminary data.</text>
</comment>
<protein>
    <submittedName>
        <fullName evidence="1">Uncharacterized protein</fullName>
    </submittedName>
</protein>
<gene>
    <name evidence="1" type="ORF">CCACVL1_08505</name>
</gene>